<protein>
    <submittedName>
        <fullName evidence="1">Uncharacterized protein</fullName>
    </submittedName>
</protein>
<gene>
    <name evidence="1" type="ORF">CEXT_482651</name>
</gene>
<dbReference type="EMBL" id="BPLR01016229">
    <property type="protein sequence ID" value="GIY82256.1"/>
    <property type="molecule type" value="Genomic_DNA"/>
</dbReference>
<sequence>MFWASSAKGGDLDETKDGFAHHLDFMGGNKDTESLSRKVIGLEHPTNGPVNRGSMNLACSGVLAELS</sequence>
<keyword evidence="2" id="KW-1185">Reference proteome</keyword>
<reference evidence="1 2" key="1">
    <citation type="submission" date="2021-06" db="EMBL/GenBank/DDBJ databases">
        <title>Caerostris extrusa draft genome.</title>
        <authorList>
            <person name="Kono N."/>
            <person name="Arakawa K."/>
        </authorList>
    </citation>
    <scope>NUCLEOTIDE SEQUENCE [LARGE SCALE GENOMIC DNA]</scope>
</reference>
<organism evidence="1 2">
    <name type="scientific">Caerostris extrusa</name>
    <name type="common">Bark spider</name>
    <name type="synonym">Caerostris bankana</name>
    <dbReference type="NCBI Taxonomy" id="172846"/>
    <lineage>
        <taxon>Eukaryota</taxon>
        <taxon>Metazoa</taxon>
        <taxon>Ecdysozoa</taxon>
        <taxon>Arthropoda</taxon>
        <taxon>Chelicerata</taxon>
        <taxon>Arachnida</taxon>
        <taxon>Araneae</taxon>
        <taxon>Araneomorphae</taxon>
        <taxon>Entelegynae</taxon>
        <taxon>Araneoidea</taxon>
        <taxon>Araneidae</taxon>
        <taxon>Caerostris</taxon>
    </lineage>
</organism>
<evidence type="ECO:0000313" key="2">
    <source>
        <dbReference type="Proteomes" id="UP001054945"/>
    </source>
</evidence>
<accession>A0AAV4WI75</accession>
<comment type="caution">
    <text evidence="1">The sequence shown here is derived from an EMBL/GenBank/DDBJ whole genome shotgun (WGS) entry which is preliminary data.</text>
</comment>
<dbReference type="AlphaFoldDB" id="A0AAV4WI75"/>
<proteinExistence type="predicted"/>
<name>A0AAV4WI75_CAEEX</name>
<evidence type="ECO:0000313" key="1">
    <source>
        <dbReference type="EMBL" id="GIY82256.1"/>
    </source>
</evidence>
<dbReference type="Proteomes" id="UP001054945">
    <property type="component" value="Unassembled WGS sequence"/>
</dbReference>